<proteinExistence type="predicted"/>
<protein>
    <submittedName>
        <fullName evidence="1">Uncharacterized protein</fullName>
    </submittedName>
</protein>
<dbReference type="EMBL" id="GBRH01270072">
    <property type="protein sequence ID" value="JAD27823.1"/>
    <property type="molecule type" value="Transcribed_RNA"/>
</dbReference>
<organism evidence="1">
    <name type="scientific">Arundo donax</name>
    <name type="common">Giant reed</name>
    <name type="synonym">Donax arundinaceus</name>
    <dbReference type="NCBI Taxonomy" id="35708"/>
    <lineage>
        <taxon>Eukaryota</taxon>
        <taxon>Viridiplantae</taxon>
        <taxon>Streptophyta</taxon>
        <taxon>Embryophyta</taxon>
        <taxon>Tracheophyta</taxon>
        <taxon>Spermatophyta</taxon>
        <taxon>Magnoliopsida</taxon>
        <taxon>Liliopsida</taxon>
        <taxon>Poales</taxon>
        <taxon>Poaceae</taxon>
        <taxon>PACMAD clade</taxon>
        <taxon>Arundinoideae</taxon>
        <taxon>Arundineae</taxon>
        <taxon>Arundo</taxon>
    </lineage>
</organism>
<reference evidence="1" key="2">
    <citation type="journal article" date="2015" name="Data Brief">
        <title>Shoot transcriptome of the giant reed, Arundo donax.</title>
        <authorList>
            <person name="Barrero R.A."/>
            <person name="Guerrero F.D."/>
            <person name="Moolhuijzen P."/>
            <person name="Goolsby J.A."/>
            <person name="Tidwell J."/>
            <person name="Bellgard S.E."/>
            <person name="Bellgard M.I."/>
        </authorList>
    </citation>
    <scope>NUCLEOTIDE SEQUENCE</scope>
    <source>
        <tissue evidence="1">Shoot tissue taken approximately 20 cm above the soil surface</tissue>
    </source>
</reference>
<sequence>MFSSMIFITWRGSGCFWLMAMCQYVAYPPFFGSLMVSAITIIDTHLLVLSYCASCILHLSNLPFISSGEGNCPRCGILI</sequence>
<accession>A0A0A8YPX0</accession>
<dbReference type="AlphaFoldDB" id="A0A0A8YPX0"/>
<evidence type="ECO:0000313" key="1">
    <source>
        <dbReference type="EMBL" id="JAD27823.1"/>
    </source>
</evidence>
<name>A0A0A8YPX0_ARUDO</name>
<reference evidence="1" key="1">
    <citation type="submission" date="2014-09" db="EMBL/GenBank/DDBJ databases">
        <authorList>
            <person name="Magalhaes I.L.F."/>
            <person name="Oliveira U."/>
            <person name="Santos F.R."/>
            <person name="Vidigal T.H.D.A."/>
            <person name="Brescovit A.D."/>
            <person name="Santos A.J."/>
        </authorList>
    </citation>
    <scope>NUCLEOTIDE SEQUENCE</scope>
    <source>
        <tissue evidence="1">Shoot tissue taken approximately 20 cm above the soil surface</tissue>
    </source>
</reference>